<accession>A0A0R3KCN6</accession>
<evidence type="ECO:0000313" key="2">
    <source>
        <dbReference type="EMBL" id="KRQ93273.1"/>
    </source>
</evidence>
<name>A0A0R3KCN6_9BRAD</name>
<feature type="coiled-coil region" evidence="1">
    <location>
        <begin position="5"/>
        <end position="60"/>
    </location>
</feature>
<dbReference type="Proteomes" id="UP000050863">
    <property type="component" value="Unassembled WGS sequence"/>
</dbReference>
<gene>
    <name evidence="2" type="ORF">CQ12_22290</name>
</gene>
<dbReference type="EMBL" id="LLXZ01000227">
    <property type="protein sequence ID" value="KRQ93273.1"/>
    <property type="molecule type" value="Genomic_DNA"/>
</dbReference>
<evidence type="ECO:0000313" key="3">
    <source>
        <dbReference type="Proteomes" id="UP000050863"/>
    </source>
</evidence>
<organism evidence="2 3">
    <name type="scientific">Bradyrhizobium jicamae</name>
    <dbReference type="NCBI Taxonomy" id="280332"/>
    <lineage>
        <taxon>Bacteria</taxon>
        <taxon>Pseudomonadati</taxon>
        <taxon>Pseudomonadota</taxon>
        <taxon>Alphaproteobacteria</taxon>
        <taxon>Hyphomicrobiales</taxon>
        <taxon>Nitrobacteraceae</taxon>
        <taxon>Bradyrhizobium</taxon>
    </lineage>
</organism>
<dbReference type="OrthoDB" id="8254311at2"/>
<evidence type="ECO:0000256" key="1">
    <source>
        <dbReference type="SAM" id="Coils"/>
    </source>
</evidence>
<comment type="caution">
    <text evidence="2">The sequence shown here is derived from an EMBL/GenBank/DDBJ whole genome shotgun (WGS) entry which is preliminary data.</text>
</comment>
<keyword evidence="3" id="KW-1185">Reference proteome</keyword>
<dbReference type="RefSeq" id="WP_057840769.1">
    <property type="nucleotide sequence ID" value="NZ_LLXZ01000227.1"/>
</dbReference>
<dbReference type="AlphaFoldDB" id="A0A0R3KCN6"/>
<reference evidence="2 3" key="1">
    <citation type="submission" date="2014-03" db="EMBL/GenBank/DDBJ databases">
        <title>Bradyrhizobium valentinum sp. nov., isolated from effective nodules of Lupinus mariae-josephae, a lupine endemic of basic-lime soils in Eastern Spain.</title>
        <authorList>
            <person name="Duran D."/>
            <person name="Rey L."/>
            <person name="Navarro A."/>
            <person name="Busquets A."/>
            <person name="Imperial J."/>
            <person name="Ruiz-Argueso T."/>
        </authorList>
    </citation>
    <scope>NUCLEOTIDE SEQUENCE [LARGE SCALE GENOMIC DNA]</scope>
    <source>
        <strain evidence="2 3">PAC68</strain>
    </source>
</reference>
<protein>
    <submittedName>
        <fullName evidence="2">Uncharacterized protein</fullName>
    </submittedName>
</protein>
<proteinExistence type="predicted"/>
<sequence>MARLIESLSRSVELLSIEIEHEEARTGVYNLSAVTYPVLARSLRARKHNLRITIASLEAQFHATEAA</sequence>
<keyword evidence="1" id="KW-0175">Coiled coil</keyword>